<organism evidence="2 3">
    <name type="scientific">Salix dunnii</name>
    <dbReference type="NCBI Taxonomy" id="1413687"/>
    <lineage>
        <taxon>Eukaryota</taxon>
        <taxon>Viridiplantae</taxon>
        <taxon>Streptophyta</taxon>
        <taxon>Embryophyta</taxon>
        <taxon>Tracheophyta</taxon>
        <taxon>Spermatophyta</taxon>
        <taxon>Magnoliopsida</taxon>
        <taxon>eudicotyledons</taxon>
        <taxon>Gunneridae</taxon>
        <taxon>Pentapetalae</taxon>
        <taxon>rosids</taxon>
        <taxon>fabids</taxon>
        <taxon>Malpighiales</taxon>
        <taxon>Salicaceae</taxon>
        <taxon>Saliceae</taxon>
        <taxon>Salix</taxon>
    </lineage>
</organism>
<sequence length="127" mass="14122">MTRTAKEHLQAGSENVVPVTTNLKWEVRHSGLSRCSDTLPTKVGELFPGPSKATRAYIRAEADVERALKKVGWKIRKRGLVTTQFYLARLVEASTCVNGIELEASLGTISWHKLASSQSLSHGVRYW</sequence>
<dbReference type="GO" id="GO:0015995">
    <property type="term" value="P:chlorophyll biosynthetic process"/>
    <property type="evidence" value="ECO:0007669"/>
    <property type="project" value="InterPro"/>
</dbReference>
<dbReference type="InterPro" id="IPR029063">
    <property type="entry name" value="SAM-dependent_MTases_sf"/>
</dbReference>
<dbReference type="Proteomes" id="UP000657918">
    <property type="component" value="Unassembled WGS sequence"/>
</dbReference>
<name>A0A835MSM2_9ROSI</name>
<dbReference type="EMBL" id="JADGMS010000015">
    <property type="protein sequence ID" value="KAF9668108.1"/>
    <property type="molecule type" value="Genomic_DNA"/>
</dbReference>
<dbReference type="AlphaFoldDB" id="A0A835MSM2"/>
<evidence type="ECO:0000313" key="3">
    <source>
        <dbReference type="Proteomes" id="UP000657918"/>
    </source>
</evidence>
<feature type="domain" description="Magnesium-protoporphyrin IX methyltransferase C-terminal" evidence="1">
    <location>
        <begin position="41"/>
        <end position="93"/>
    </location>
</feature>
<dbReference type="Gene3D" id="3.40.50.150">
    <property type="entry name" value="Vaccinia Virus protein VP39"/>
    <property type="match status" value="1"/>
</dbReference>
<keyword evidence="3" id="KW-1185">Reference proteome</keyword>
<dbReference type="Pfam" id="PF07109">
    <property type="entry name" value="Mg-por_mtran_C"/>
    <property type="match status" value="1"/>
</dbReference>
<evidence type="ECO:0000259" key="1">
    <source>
        <dbReference type="Pfam" id="PF07109"/>
    </source>
</evidence>
<reference evidence="2 3" key="1">
    <citation type="submission" date="2020-10" db="EMBL/GenBank/DDBJ databases">
        <title>Plant Genome Project.</title>
        <authorList>
            <person name="Zhang R.-G."/>
        </authorList>
    </citation>
    <scope>NUCLEOTIDE SEQUENCE [LARGE SCALE GENOMIC DNA]</scope>
    <source>
        <strain evidence="2">FAFU-HL-1</strain>
        <tissue evidence="2">Leaf</tissue>
    </source>
</reference>
<dbReference type="GO" id="GO:0046406">
    <property type="term" value="F:magnesium protoporphyrin IX methyltransferase activity"/>
    <property type="evidence" value="ECO:0007669"/>
    <property type="project" value="InterPro"/>
</dbReference>
<proteinExistence type="predicted"/>
<accession>A0A835MSM2</accession>
<gene>
    <name evidence="2" type="ORF">SADUNF_Sadunf15G0093700</name>
</gene>
<comment type="caution">
    <text evidence="2">The sequence shown here is derived from an EMBL/GenBank/DDBJ whole genome shotgun (WGS) entry which is preliminary data.</text>
</comment>
<protein>
    <recommendedName>
        <fullName evidence="1">Magnesium-protoporphyrin IX methyltransferase C-terminal domain-containing protein</fullName>
    </recommendedName>
</protein>
<dbReference type="OrthoDB" id="1643355at2759"/>
<dbReference type="InterPro" id="IPR010940">
    <property type="entry name" value="Mg_prot_MeTrfase_C"/>
</dbReference>
<evidence type="ECO:0000313" key="2">
    <source>
        <dbReference type="EMBL" id="KAF9668108.1"/>
    </source>
</evidence>